<dbReference type="InterPro" id="IPR023393">
    <property type="entry name" value="START-like_dom_sf"/>
</dbReference>
<organism evidence="1 2">
    <name type="scientific">Rhodococcus oxybenzonivorans</name>
    <dbReference type="NCBI Taxonomy" id="1990687"/>
    <lineage>
        <taxon>Bacteria</taxon>
        <taxon>Bacillati</taxon>
        <taxon>Actinomycetota</taxon>
        <taxon>Actinomycetes</taxon>
        <taxon>Mycobacteriales</taxon>
        <taxon>Nocardiaceae</taxon>
        <taxon>Rhodococcus</taxon>
    </lineage>
</organism>
<dbReference type="CDD" id="cd08865">
    <property type="entry name" value="SRPBCC_10"/>
    <property type="match status" value="1"/>
</dbReference>
<dbReference type="OrthoDB" id="2898773at2"/>
<dbReference type="SUPFAM" id="SSF55961">
    <property type="entry name" value="Bet v1-like"/>
    <property type="match status" value="1"/>
</dbReference>
<dbReference type="Gene3D" id="3.30.530.20">
    <property type="match status" value="1"/>
</dbReference>
<dbReference type="InterPro" id="IPR019587">
    <property type="entry name" value="Polyketide_cyclase/dehydratase"/>
</dbReference>
<protein>
    <submittedName>
        <fullName evidence="1">ATPase</fullName>
    </submittedName>
</protein>
<reference evidence="1 2" key="1">
    <citation type="submission" date="2017-05" db="EMBL/GenBank/DDBJ databases">
        <title>Isolation of Rhodococcus sp. S2-17 biodegrading of BP-3.</title>
        <authorList>
            <person name="Lee Y."/>
            <person name="Kim K.H."/>
            <person name="Chun B.H."/>
            <person name="Jung H.S."/>
            <person name="Jeon C.O."/>
        </authorList>
    </citation>
    <scope>NUCLEOTIDE SEQUENCE [LARGE SCALE GENOMIC DNA]</scope>
    <source>
        <strain evidence="1 2">S2-17</strain>
    </source>
</reference>
<dbReference type="RefSeq" id="WP_109331175.1">
    <property type="nucleotide sequence ID" value="NZ_CP021354.1"/>
</dbReference>
<sequence length="151" mass="16501">MAAVDVETQATIARPRHEVAAYASNPGNATAWYANITEVKGDCGGPVETGAEFAFVAEFLGRRLVYTYEVVEHVPGTRLVMRTAEGPFPMETIYEWEDVADGKTRMTLRNRGEPSGFARIGAPVLSRAMRRANNKDLARLKGILEAEPGDS</sequence>
<gene>
    <name evidence="1" type="ORF">CBI38_18795</name>
</gene>
<dbReference type="KEGG" id="roz:CBI38_18795"/>
<evidence type="ECO:0000313" key="2">
    <source>
        <dbReference type="Proteomes" id="UP000245711"/>
    </source>
</evidence>
<accession>A0A2S2BXL6</accession>
<name>A0A2S2BXL6_9NOCA</name>
<dbReference type="EMBL" id="CP021354">
    <property type="protein sequence ID" value="AWK73304.1"/>
    <property type="molecule type" value="Genomic_DNA"/>
</dbReference>
<dbReference type="AlphaFoldDB" id="A0A2S2BXL6"/>
<dbReference type="Pfam" id="PF10604">
    <property type="entry name" value="Polyketide_cyc2"/>
    <property type="match status" value="1"/>
</dbReference>
<proteinExistence type="predicted"/>
<dbReference type="Proteomes" id="UP000245711">
    <property type="component" value="Chromosome"/>
</dbReference>
<evidence type="ECO:0000313" key="1">
    <source>
        <dbReference type="EMBL" id="AWK73304.1"/>
    </source>
</evidence>
<keyword evidence="2" id="KW-1185">Reference proteome</keyword>